<name>A0AAX6IED2_IRIPA</name>
<comment type="caution">
    <text evidence="2">The sequence shown here is derived from an EMBL/GenBank/DDBJ whole genome shotgun (WGS) entry which is preliminary data.</text>
</comment>
<accession>A0AAX6IED2</accession>
<evidence type="ECO:0000256" key="1">
    <source>
        <dbReference type="SAM" id="MobiDB-lite"/>
    </source>
</evidence>
<feature type="region of interest" description="Disordered" evidence="1">
    <location>
        <begin position="1"/>
        <end position="41"/>
    </location>
</feature>
<dbReference type="EMBL" id="JANAVB010002395">
    <property type="protein sequence ID" value="KAJ6851207.1"/>
    <property type="molecule type" value="Genomic_DNA"/>
</dbReference>
<evidence type="ECO:0000313" key="2">
    <source>
        <dbReference type="EMBL" id="KAJ6851207.1"/>
    </source>
</evidence>
<proteinExistence type="predicted"/>
<reference evidence="2" key="1">
    <citation type="journal article" date="2023" name="GigaByte">
        <title>Genome assembly of the bearded iris, Iris pallida Lam.</title>
        <authorList>
            <person name="Bruccoleri R.E."/>
            <person name="Oakeley E.J."/>
            <person name="Faust A.M.E."/>
            <person name="Altorfer M."/>
            <person name="Dessus-Babus S."/>
            <person name="Burckhardt D."/>
            <person name="Oertli M."/>
            <person name="Naumann U."/>
            <person name="Petersen F."/>
            <person name="Wong J."/>
        </authorList>
    </citation>
    <scope>NUCLEOTIDE SEQUENCE</scope>
    <source>
        <strain evidence="2">GSM-AAB239-AS_SAM_17_03QT</strain>
    </source>
</reference>
<dbReference type="AlphaFoldDB" id="A0AAX6IED2"/>
<reference evidence="2" key="2">
    <citation type="submission" date="2023-04" db="EMBL/GenBank/DDBJ databases">
        <authorList>
            <person name="Bruccoleri R.E."/>
            <person name="Oakeley E.J."/>
            <person name="Faust A.-M."/>
            <person name="Dessus-Babus S."/>
            <person name="Altorfer M."/>
            <person name="Burckhardt D."/>
            <person name="Oertli M."/>
            <person name="Naumann U."/>
            <person name="Petersen F."/>
            <person name="Wong J."/>
        </authorList>
    </citation>
    <scope>NUCLEOTIDE SEQUENCE</scope>
    <source>
        <strain evidence="2">GSM-AAB239-AS_SAM_17_03QT</strain>
        <tissue evidence="2">Leaf</tissue>
    </source>
</reference>
<keyword evidence="3" id="KW-1185">Reference proteome</keyword>
<dbReference type="Proteomes" id="UP001140949">
    <property type="component" value="Unassembled WGS sequence"/>
</dbReference>
<evidence type="ECO:0000313" key="3">
    <source>
        <dbReference type="Proteomes" id="UP001140949"/>
    </source>
</evidence>
<organism evidence="2 3">
    <name type="scientific">Iris pallida</name>
    <name type="common">Sweet iris</name>
    <dbReference type="NCBI Taxonomy" id="29817"/>
    <lineage>
        <taxon>Eukaryota</taxon>
        <taxon>Viridiplantae</taxon>
        <taxon>Streptophyta</taxon>
        <taxon>Embryophyta</taxon>
        <taxon>Tracheophyta</taxon>
        <taxon>Spermatophyta</taxon>
        <taxon>Magnoliopsida</taxon>
        <taxon>Liliopsida</taxon>
        <taxon>Asparagales</taxon>
        <taxon>Iridaceae</taxon>
        <taxon>Iridoideae</taxon>
        <taxon>Irideae</taxon>
        <taxon>Iris</taxon>
    </lineage>
</organism>
<protein>
    <submittedName>
        <fullName evidence="2">Uncharacterized protein</fullName>
    </submittedName>
</protein>
<sequence>MSPSASKQPRKRHTQPISQLIKQNQTPSHTANARELEHKTGLKRTRALRRIANTSEGPALEISCLLEEDMPLTDEFWNFPRQCRWQRSRRRLVGQREGGAYDWLLDYQDFGIEDFWVVGIGSFW</sequence>
<gene>
    <name evidence="2" type="ORF">M6B38_261050</name>
</gene>
<feature type="compositionally biased region" description="Polar residues" evidence="1">
    <location>
        <begin position="15"/>
        <end position="31"/>
    </location>
</feature>